<dbReference type="VEuPathDB" id="TriTrypDB:BCY84_18421"/>
<comment type="caution">
    <text evidence="1">The sequence shown here is derived from an EMBL/GenBank/DDBJ whole genome shotgun (WGS) entry which is preliminary data.</text>
</comment>
<dbReference type="InterPro" id="IPR036188">
    <property type="entry name" value="FAD/NAD-bd_sf"/>
</dbReference>
<dbReference type="Proteomes" id="UP000246121">
    <property type="component" value="Unassembled WGS sequence"/>
</dbReference>
<dbReference type="SUPFAM" id="SSF51905">
    <property type="entry name" value="FAD/NAD(P)-binding domain"/>
    <property type="match status" value="1"/>
</dbReference>
<dbReference type="EMBL" id="PRFA01000017">
    <property type="protein sequence ID" value="PWU96959.1"/>
    <property type="molecule type" value="Genomic_DNA"/>
</dbReference>
<dbReference type="VEuPathDB" id="TriTrypDB:C4B63_17g76"/>
<dbReference type="VEuPathDB" id="TriTrypDB:TcG_00282"/>
<dbReference type="Gene3D" id="3.50.50.60">
    <property type="entry name" value="FAD/NAD(P)-binding domain"/>
    <property type="match status" value="1"/>
</dbReference>
<reference evidence="1 2" key="1">
    <citation type="journal article" date="2018" name="Microb. Genom.">
        <title>Expanding an expanded genome: long-read sequencing of Trypanosoma cruzi.</title>
        <authorList>
            <person name="Berna L."/>
            <person name="Rodriguez M."/>
            <person name="Chiribao M.L."/>
            <person name="Parodi-Talice A."/>
            <person name="Pita S."/>
            <person name="Rijo G."/>
            <person name="Alvarez-Valin F."/>
            <person name="Robello C."/>
        </authorList>
    </citation>
    <scope>NUCLEOTIDE SEQUENCE [LARGE SCALE GENOMIC DNA]</scope>
    <source>
        <strain evidence="1 2">Dm28c</strain>
    </source>
</reference>
<dbReference type="VEuPathDB" id="TriTrypDB:TCDM_04402"/>
<evidence type="ECO:0000313" key="1">
    <source>
        <dbReference type="EMBL" id="PWU96959.1"/>
    </source>
</evidence>
<accession>A0A2V2VKJ8</accession>
<dbReference type="AlphaFoldDB" id="A0A2V2VKJ8"/>
<dbReference type="VEuPathDB" id="TriTrypDB:TcBrA4_0104480"/>
<dbReference type="VEuPathDB" id="TriTrypDB:ECC02_003750"/>
<name>A0A2V2VKJ8_TRYCR</name>
<sequence length="163" mass="18457">MLFAWILTIIALFVSWLWNVRLRSSNSHRPYKVLHKPIQDLQADFVVVGAGPGGLAASKCLIEHEKECLVIVIERGMDPSPAGPFPRITGLAHRHNLLSYAVESVGSKLDSGWYVEYPLRYGRMRAMMTSPALLHRIREDVLWEVLPTWIGPCISHRSLQKSD</sequence>
<dbReference type="VEuPathDB" id="TriTrypDB:Tc_MARK_2957"/>
<dbReference type="VEuPathDB" id="TriTrypDB:C3747_55g116"/>
<dbReference type="VEuPathDB" id="TriTrypDB:TcYC6_0053400"/>
<dbReference type="VEuPathDB" id="TriTrypDB:TCSYLVIO_004208"/>
<organism evidence="1 2">
    <name type="scientific">Trypanosoma cruzi</name>
    <dbReference type="NCBI Taxonomy" id="5693"/>
    <lineage>
        <taxon>Eukaryota</taxon>
        <taxon>Discoba</taxon>
        <taxon>Euglenozoa</taxon>
        <taxon>Kinetoplastea</taxon>
        <taxon>Metakinetoplastina</taxon>
        <taxon>Trypanosomatida</taxon>
        <taxon>Trypanosomatidae</taxon>
        <taxon>Trypanosoma</taxon>
        <taxon>Schizotrypanum</taxon>
    </lineage>
</organism>
<dbReference type="VEuPathDB" id="TriTrypDB:TcCL_NonESM00918"/>
<protein>
    <submittedName>
        <fullName evidence="1">Uncharacterized protein</fullName>
    </submittedName>
</protein>
<proteinExistence type="predicted"/>
<dbReference type="VEuPathDB" id="TriTrypDB:TcCLB.511727.70"/>
<evidence type="ECO:0000313" key="2">
    <source>
        <dbReference type="Proteomes" id="UP000246121"/>
    </source>
</evidence>
<gene>
    <name evidence="1" type="ORF">C4B63_17g76</name>
</gene>